<keyword evidence="4" id="KW-1185">Reference proteome</keyword>
<dbReference type="InterPro" id="IPR005269">
    <property type="entry name" value="LOG"/>
</dbReference>
<dbReference type="PANTHER" id="PTHR43393:SF2">
    <property type="entry name" value="CYTOKININ RIBOSIDE 5'-MONOPHOSPHATE PHOSPHORIBOHYDROLASE"/>
    <property type="match status" value="1"/>
</dbReference>
<evidence type="ECO:0000313" key="3">
    <source>
        <dbReference type="EMBL" id="WYZ18444.1"/>
    </source>
</evidence>
<dbReference type="Gene3D" id="3.40.50.450">
    <property type="match status" value="1"/>
</dbReference>
<dbReference type="NCBIfam" id="TIGR00730">
    <property type="entry name" value="Rossman fold protein, TIGR00730 family"/>
    <property type="match status" value="1"/>
</dbReference>
<proteinExistence type="inferred from homology"/>
<dbReference type="PANTHER" id="PTHR43393">
    <property type="entry name" value="CYTOKININ RIBOSIDE 5'-MONOPHOSPHATE PHOSPHORIBOHYDROLASE"/>
    <property type="match status" value="1"/>
</dbReference>
<dbReference type="InterPro" id="IPR031100">
    <property type="entry name" value="LOG_fam"/>
</dbReference>
<evidence type="ECO:0000256" key="2">
    <source>
        <dbReference type="RuleBase" id="RU363015"/>
    </source>
</evidence>
<comment type="similarity">
    <text evidence="2">Belongs to the LOG family.</text>
</comment>
<evidence type="ECO:0000313" key="4">
    <source>
        <dbReference type="Proteomes" id="UP001623852"/>
    </source>
</evidence>
<keyword evidence="2" id="KW-0378">Hydrolase</keyword>
<gene>
    <name evidence="3" type="ORF">AABD74_14870</name>
</gene>
<dbReference type="Pfam" id="PF03641">
    <property type="entry name" value="Lysine_decarbox"/>
    <property type="match status" value="1"/>
</dbReference>
<dbReference type="SUPFAM" id="SSF102405">
    <property type="entry name" value="MCP/YpsA-like"/>
    <property type="match status" value="1"/>
</dbReference>
<protein>
    <recommendedName>
        <fullName evidence="2">Cytokinin riboside 5'-monophosphate phosphoribohydrolase</fullName>
        <ecNumber evidence="2">3.2.2.n1</ecNumber>
    </recommendedName>
</protein>
<comment type="catalytic activity">
    <reaction evidence="1">
        <text>AMP + H2O = D-ribose 5-phosphate + adenine</text>
        <dbReference type="Rhea" id="RHEA:20129"/>
        <dbReference type="ChEBI" id="CHEBI:15377"/>
        <dbReference type="ChEBI" id="CHEBI:16708"/>
        <dbReference type="ChEBI" id="CHEBI:78346"/>
        <dbReference type="ChEBI" id="CHEBI:456215"/>
        <dbReference type="EC" id="3.2.2.4"/>
    </reaction>
</comment>
<organism evidence="3 4">
    <name type="scientific">Flavobacterium soyae</name>
    <dbReference type="NCBI Taxonomy" id="2903098"/>
    <lineage>
        <taxon>Bacteria</taxon>
        <taxon>Pseudomonadati</taxon>
        <taxon>Bacteroidota</taxon>
        <taxon>Flavobacteriia</taxon>
        <taxon>Flavobacteriales</taxon>
        <taxon>Flavobacteriaceae</taxon>
        <taxon>Flavobacterium</taxon>
    </lineage>
</organism>
<dbReference type="Proteomes" id="UP001623852">
    <property type="component" value="Chromosome"/>
</dbReference>
<accession>A0ABZ2UAG1</accession>
<keyword evidence="2" id="KW-0203">Cytokinin biosynthesis</keyword>
<name>A0ABZ2UAG1_9FLAO</name>
<dbReference type="InterPro" id="IPR052341">
    <property type="entry name" value="LOG_family_nucleotidases"/>
</dbReference>
<dbReference type="RefSeq" id="WP_232678504.1">
    <property type="nucleotide sequence ID" value="NZ_CP150845.1"/>
</dbReference>
<dbReference type="EC" id="3.2.2.n1" evidence="2"/>
<sequence length="239" mass="27332">MINQNEKAEIKFLEGPQSRFAELKFIASTLLELIRCFRKLYSIGPCITFFGSARFSEDHPYYEFARKAAGEYAKLGFTIMTGGGPGLMEAANRGAKEAGGKSVGCNIKLPIDQNLNSYLDKWVQVKHFFVRKILLVKYSFAFIVMPGGFGTMDEYFESLTLMQTGKIRNFPIIIFNTPYHKALIEHINSMKQQGTINELDLKLFMVTDDIEQARLFIIEHSIKRYGLKPKFQFENEGCF</sequence>
<dbReference type="EMBL" id="CP150845">
    <property type="protein sequence ID" value="WYZ18444.1"/>
    <property type="molecule type" value="Genomic_DNA"/>
</dbReference>
<reference evidence="3 4" key="1">
    <citation type="submission" date="2024-03" db="EMBL/GenBank/DDBJ databases">
        <title>Flavobacterium soyae.</title>
        <authorList>
            <person name="Zheng W."/>
        </authorList>
    </citation>
    <scope>NUCLEOTIDE SEQUENCE [LARGE SCALE GENOMIC DNA]</scope>
    <source>
        <strain evidence="3 4">55</strain>
    </source>
</reference>
<evidence type="ECO:0000256" key="1">
    <source>
        <dbReference type="ARBA" id="ARBA00000274"/>
    </source>
</evidence>